<comment type="similarity">
    <text evidence="6">Belongs to the peptidase M48 family.</text>
</comment>
<dbReference type="GO" id="GO:0051603">
    <property type="term" value="P:proteolysis involved in protein catabolic process"/>
    <property type="evidence" value="ECO:0007669"/>
    <property type="project" value="TreeGrafter"/>
</dbReference>
<evidence type="ECO:0000256" key="1">
    <source>
        <dbReference type="ARBA" id="ARBA00022670"/>
    </source>
</evidence>
<dbReference type="Proteomes" id="UP000238949">
    <property type="component" value="Unassembled WGS sequence"/>
</dbReference>
<comment type="caution">
    <text evidence="9">The sequence shown here is derived from an EMBL/GenBank/DDBJ whole genome shotgun (WGS) entry which is preliminary data.</text>
</comment>
<evidence type="ECO:0000256" key="5">
    <source>
        <dbReference type="ARBA" id="ARBA00023049"/>
    </source>
</evidence>
<keyword evidence="7" id="KW-0732">Signal</keyword>
<dbReference type="CDD" id="cd07331">
    <property type="entry name" value="M48C_Oma1_like"/>
    <property type="match status" value="1"/>
</dbReference>
<dbReference type="GO" id="GO:0046872">
    <property type="term" value="F:metal ion binding"/>
    <property type="evidence" value="ECO:0007669"/>
    <property type="project" value="UniProtKB-KW"/>
</dbReference>
<protein>
    <submittedName>
        <fullName evidence="9">Zn-dependent protease</fullName>
    </submittedName>
</protein>
<evidence type="ECO:0000256" key="6">
    <source>
        <dbReference type="RuleBase" id="RU003983"/>
    </source>
</evidence>
<keyword evidence="4 6" id="KW-0862">Zinc</keyword>
<dbReference type="Pfam" id="PF01435">
    <property type="entry name" value="Peptidase_M48"/>
    <property type="match status" value="1"/>
</dbReference>
<keyword evidence="3 6" id="KW-0378">Hydrolase</keyword>
<evidence type="ECO:0000313" key="9">
    <source>
        <dbReference type="EMBL" id="PRO71467.1"/>
    </source>
</evidence>
<keyword evidence="5 6" id="KW-0482">Metalloprotease</keyword>
<keyword evidence="10" id="KW-1185">Reference proteome</keyword>
<gene>
    <name evidence="9" type="ORF">C6Y40_21210</name>
</gene>
<dbReference type="GO" id="GO:0016020">
    <property type="term" value="C:membrane"/>
    <property type="evidence" value="ECO:0007669"/>
    <property type="project" value="TreeGrafter"/>
</dbReference>
<dbReference type="RefSeq" id="WP_105936392.1">
    <property type="nucleotide sequence ID" value="NZ_PVNP01000204.1"/>
</dbReference>
<dbReference type="GO" id="GO:0004222">
    <property type="term" value="F:metalloendopeptidase activity"/>
    <property type="evidence" value="ECO:0007669"/>
    <property type="project" value="InterPro"/>
</dbReference>
<sequence>MKLSAYVLAMAMTASTLVGCATSPTGRNQILLFGSDQLNAIGVQAFDGMKSEIPVSKQPAQNQYVQCVADTLLPYVPSGVYSGDWEVVVFNDDQVNAFALPGGKIGVYTGLLKVATNQHQLAAVIGHEIGHVIAQHGNERMSQTTLIQTGSQVANQVLAANQVPYNAEIMGALGLGLQLGVQLPFSRTHESEADLIGLQLMAKAGFDPRQSVDLWRNMEAASGGERPMELLSTHPAPDSRIKNLQANMDAAMADYQASPTKARCSP</sequence>
<dbReference type="InterPro" id="IPR001915">
    <property type="entry name" value="Peptidase_M48"/>
</dbReference>
<evidence type="ECO:0000256" key="2">
    <source>
        <dbReference type="ARBA" id="ARBA00022723"/>
    </source>
</evidence>
<dbReference type="PANTHER" id="PTHR22726:SF24">
    <property type="entry name" value="M48 FAMILY METALLOPEPTIDASE"/>
    <property type="match status" value="1"/>
</dbReference>
<accession>A0A2S9V4T0</accession>
<dbReference type="InterPro" id="IPR051156">
    <property type="entry name" value="Mito/Outer_Membr_Metalloprot"/>
</dbReference>
<organism evidence="9 10">
    <name type="scientific">Alteromonas alba</name>
    <dbReference type="NCBI Taxonomy" id="2079529"/>
    <lineage>
        <taxon>Bacteria</taxon>
        <taxon>Pseudomonadati</taxon>
        <taxon>Pseudomonadota</taxon>
        <taxon>Gammaproteobacteria</taxon>
        <taxon>Alteromonadales</taxon>
        <taxon>Alteromonadaceae</taxon>
        <taxon>Alteromonas/Salinimonas group</taxon>
        <taxon>Alteromonas</taxon>
    </lineage>
</organism>
<dbReference type="OrthoDB" id="9810445at2"/>
<feature type="chain" id="PRO_5015512980" evidence="7">
    <location>
        <begin position="21"/>
        <end position="266"/>
    </location>
</feature>
<dbReference type="Gene3D" id="3.30.2010.10">
    <property type="entry name" value="Metalloproteases ('zincins'), catalytic domain"/>
    <property type="match status" value="1"/>
</dbReference>
<comment type="cofactor">
    <cofactor evidence="6">
        <name>Zn(2+)</name>
        <dbReference type="ChEBI" id="CHEBI:29105"/>
    </cofactor>
    <text evidence="6">Binds 1 zinc ion per subunit.</text>
</comment>
<dbReference type="EMBL" id="PVNP01000204">
    <property type="protein sequence ID" value="PRO71467.1"/>
    <property type="molecule type" value="Genomic_DNA"/>
</dbReference>
<proteinExistence type="inferred from homology"/>
<feature type="signal peptide" evidence="7">
    <location>
        <begin position="1"/>
        <end position="20"/>
    </location>
</feature>
<feature type="domain" description="Peptidase M48" evidence="8">
    <location>
        <begin position="59"/>
        <end position="246"/>
    </location>
</feature>
<evidence type="ECO:0000259" key="8">
    <source>
        <dbReference type="Pfam" id="PF01435"/>
    </source>
</evidence>
<evidence type="ECO:0000256" key="3">
    <source>
        <dbReference type="ARBA" id="ARBA00022801"/>
    </source>
</evidence>
<dbReference type="AlphaFoldDB" id="A0A2S9V4T0"/>
<evidence type="ECO:0000313" key="10">
    <source>
        <dbReference type="Proteomes" id="UP000238949"/>
    </source>
</evidence>
<dbReference type="PROSITE" id="PS51257">
    <property type="entry name" value="PROKAR_LIPOPROTEIN"/>
    <property type="match status" value="1"/>
</dbReference>
<name>A0A2S9V4T0_9ALTE</name>
<dbReference type="PANTHER" id="PTHR22726">
    <property type="entry name" value="METALLOENDOPEPTIDASE OMA1"/>
    <property type="match status" value="1"/>
</dbReference>
<keyword evidence="1 6" id="KW-0645">Protease</keyword>
<evidence type="ECO:0000256" key="7">
    <source>
        <dbReference type="SAM" id="SignalP"/>
    </source>
</evidence>
<evidence type="ECO:0000256" key="4">
    <source>
        <dbReference type="ARBA" id="ARBA00022833"/>
    </source>
</evidence>
<reference evidence="10" key="1">
    <citation type="journal article" date="2020" name="Int. J. Syst. Evol. Microbiol.">
        <title>Alteromonas alba sp. nov., a marine bacterium isolated from the seawater of the West Pacific Ocean.</title>
        <authorList>
            <person name="Sun C."/>
            <person name="Wu Y.-H."/>
            <person name="Xamxidin M."/>
            <person name="Cheng H."/>
            <person name="Xu X.-W."/>
        </authorList>
    </citation>
    <scope>NUCLEOTIDE SEQUENCE [LARGE SCALE GENOMIC DNA]</scope>
    <source>
        <strain evidence="10">190</strain>
    </source>
</reference>
<keyword evidence="2" id="KW-0479">Metal-binding</keyword>